<dbReference type="Proteomes" id="UP001060170">
    <property type="component" value="Chromosome 8"/>
</dbReference>
<organism evidence="1 2">
    <name type="scientific">Puccinia striiformis f. sp. tritici</name>
    <dbReference type="NCBI Taxonomy" id="168172"/>
    <lineage>
        <taxon>Eukaryota</taxon>
        <taxon>Fungi</taxon>
        <taxon>Dikarya</taxon>
        <taxon>Basidiomycota</taxon>
        <taxon>Pucciniomycotina</taxon>
        <taxon>Pucciniomycetes</taxon>
        <taxon>Pucciniales</taxon>
        <taxon>Pucciniaceae</taxon>
        <taxon>Puccinia</taxon>
    </lineage>
</organism>
<proteinExistence type="predicted"/>
<evidence type="ECO:0000313" key="1">
    <source>
        <dbReference type="EMBL" id="KAI7949402.1"/>
    </source>
</evidence>
<keyword evidence="2" id="KW-1185">Reference proteome</keyword>
<reference evidence="2" key="2">
    <citation type="journal article" date="2018" name="Mol. Plant Microbe Interact.">
        <title>Genome sequence resources for the wheat stripe rust pathogen (Puccinia striiformis f. sp. tritici) and the barley stripe rust pathogen (Puccinia striiformis f. sp. hordei).</title>
        <authorList>
            <person name="Xia C."/>
            <person name="Wang M."/>
            <person name="Yin C."/>
            <person name="Cornejo O.E."/>
            <person name="Hulbert S.H."/>
            <person name="Chen X."/>
        </authorList>
    </citation>
    <scope>NUCLEOTIDE SEQUENCE [LARGE SCALE GENOMIC DNA]</scope>
    <source>
        <strain evidence="2">93-210</strain>
    </source>
</reference>
<comment type="caution">
    <text evidence="1">The sequence shown here is derived from an EMBL/GenBank/DDBJ whole genome shotgun (WGS) entry which is preliminary data.</text>
</comment>
<accession>A0ACC0EAE6</accession>
<reference evidence="1 2" key="3">
    <citation type="journal article" date="2022" name="Microbiol. Spectr.">
        <title>Folding features and dynamics of 3D genome architecture in plant fungal pathogens.</title>
        <authorList>
            <person name="Xia C."/>
        </authorList>
    </citation>
    <scope>NUCLEOTIDE SEQUENCE [LARGE SCALE GENOMIC DNA]</scope>
    <source>
        <strain evidence="1 2">93-210</strain>
    </source>
</reference>
<protein>
    <submittedName>
        <fullName evidence="1">Uncharacterized protein</fullName>
    </submittedName>
</protein>
<dbReference type="EMBL" id="CM045872">
    <property type="protein sequence ID" value="KAI7949402.1"/>
    <property type="molecule type" value="Genomic_DNA"/>
</dbReference>
<feature type="non-terminal residue" evidence="1">
    <location>
        <position position="1"/>
    </location>
</feature>
<gene>
    <name evidence="1" type="ORF">MJO28_008223</name>
</gene>
<sequence length="211" mass="23667">ASLQVWLTSIAAKNTHVCVRTTDHKSFGTSRMRQRSNSQVHCMMIDVNTPSFTLYTTEHTEVLDSDSALADFAAQLTPCSDRETPFIVKGKPLCHPSLSSPSRNVKFKLSFATKHLREHHTLLEESSRSHSGCQRRDVIFGAKRLCKIFETLGFSKWVVTITPGLGKTVFFSLLQCGSLCARKKCCLRAQFNLNLTLSPNKALWALFNMIT</sequence>
<feature type="non-terminal residue" evidence="1">
    <location>
        <position position="211"/>
    </location>
</feature>
<evidence type="ECO:0000313" key="2">
    <source>
        <dbReference type="Proteomes" id="UP001060170"/>
    </source>
</evidence>
<reference evidence="2" key="1">
    <citation type="journal article" date="2018" name="BMC Genomics">
        <title>Genomic insights into host adaptation between the wheat stripe rust pathogen (Puccinia striiformis f. sp. tritici) and the barley stripe rust pathogen (Puccinia striiformis f. sp. hordei).</title>
        <authorList>
            <person name="Xia C."/>
            <person name="Wang M."/>
            <person name="Yin C."/>
            <person name="Cornejo O.E."/>
            <person name="Hulbert S.H."/>
            <person name="Chen X."/>
        </authorList>
    </citation>
    <scope>NUCLEOTIDE SEQUENCE [LARGE SCALE GENOMIC DNA]</scope>
    <source>
        <strain evidence="2">93-210</strain>
    </source>
</reference>
<name>A0ACC0EAE6_9BASI</name>